<name>A0A226QTF2_9BACL</name>
<proteinExistence type="predicted"/>
<accession>A0A226QTF2</accession>
<dbReference type="EMBL" id="NDYL01000001">
    <property type="protein sequence ID" value="OXB94870.1"/>
    <property type="molecule type" value="Genomic_DNA"/>
</dbReference>
<sequence>MKEVNDFLNDYEEVISEIREKVVPQIIKNDLLPGYTRPTLAQIDKHIMSLLRNNVTEDTTVLLIAYGVILGETIIKNIEEAKWLYEAPNIQLVRVQLTDGEDPIYALPIQRVVNLFKTKDRSKSIVRYYDNIIKDYKDKCAAS</sequence>
<organism evidence="1 2">
    <name type="scientific">Parageobacillus galactosidasius</name>
    <dbReference type="NCBI Taxonomy" id="883812"/>
    <lineage>
        <taxon>Bacteria</taxon>
        <taxon>Bacillati</taxon>
        <taxon>Bacillota</taxon>
        <taxon>Bacilli</taxon>
        <taxon>Bacillales</taxon>
        <taxon>Anoxybacillaceae</taxon>
        <taxon>Parageobacillus</taxon>
    </lineage>
</organism>
<evidence type="ECO:0000313" key="2">
    <source>
        <dbReference type="Proteomes" id="UP000198394"/>
    </source>
</evidence>
<comment type="caution">
    <text evidence="1">The sequence shown here is derived from an EMBL/GenBank/DDBJ whole genome shotgun (WGS) entry which is preliminary data.</text>
</comment>
<reference evidence="1 2" key="1">
    <citation type="submission" date="2017-04" db="EMBL/GenBank/DDBJ databases">
        <title>The genome sequence of Parageobacillus galactosidasius DSM 18751.</title>
        <authorList>
            <person name="Ramaloko W.T."/>
            <person name="Koen N."/>
            <person name="Polliack S."/>
            <person name="Aliyu H."/>
            <person name="Lebre P."/>
            <person name="Mohr T."/>
            <person name="Oswald F."/>
            <person name="Zwick M."/>
            <person name="Neumann A."/>
            <person name="Syldatk C."/>
            <person name="Cowan D."/>
            <person name="De Maayer P."/>
        </authorList>
    </citation>
    <scope>NUCLEOTIDE SEQUENCE [LARGE SCALE GENOMIC DNA]</scope>
    <source>
        <strain evidence="1 2">DSM 18751</strain>
    </source>
</reference>
<gene>
    <name evidence="1" type="ORF">B9L23_08385</name>
</gene>
<evidence type="ECO:0000313" key="1">
    <source>
        <dbReference type="EMBL" id="OXB94870.1"/>
    </source>
</evidence>
<evidence type="ECO:0008006" key="3">
    <source>
        <dbReference type="Google" id="ProtNLM"/>
    </source>
</evidence>
<dbReference type="RefSeq" id="WP_089097325.1">
    <property type="nucleotide sequence ID" value="NZ_NDYL01000001.1"/>
</dbReference>
<dbReference type="Proteomes" id="UP000198394">
    <property type="component" value="Unassembled WGS sequence"/>
</dbReference>
<keyword evidence="2" id="KW-1185">Reference proteome</keyword>
<dbReference type="AlphaFoldDB" id="A0A226QTF2"/>
<protein>
    <recommendedName>
        <fullName evidence="3">DUF3806 domain-containing protein</fullName>
    </recommendedName>
</protein>